<dbReference type="InterPro" id="IPR050109">
    <property type="entry name" value="HTH-type_TetR-like_transc_reg"/>
</dbReference>
<dbReference type="EMBL" id="FNOK01000056">
    <property type="protein sequence ID" value="SDZ26723.1"/>
    <property type="molecule type" value="Genomic_DNA"/>
</dbReference>
<sequence length="209" mass="23077">MSKTGNARPTRPTLSRDYIAAVALALIDRNGLDKFSMRKLGAELGVDPMAVYRYFTDQEALFDGIAEALFDELDVNALPWQGPWRELCEQFSRHMRDVLLEHPHAVSIFATRPVRSAASIDTGERMIIILRDAGFAPELALQLMRCLREFTVGHALGIAVVKLGGARRSRKPAPDSPEYNLLASSADGARIDAHFDLGVTALLDGFARR</sequence>
<dbReference type="PROSITE" id="PS50977">
    <property type="entry name" value="HTH_TETR_2"/>
    <property type="match status" value="1"/>
</dbReference>
<dbReference type="GO" id="GO:0046677">
    <property type="term" value="P:response to antibiotic"/>
    <property type="evidence" value="ECO:0007669"/>
    <property type="project" value="InterPro"/>
</dbReference>
<dbReference type="RefSeq" id="WP_177226897.1">
    <property type="nucleotide sequence ID" value="NZ_FNOK01000056.1"/>
</dbReference>
<reference evidence="8" key="1">
    <citation type="submission" date="2016-10" db="EMBL/GenBank/DDBJ databases">
        <authorList>
            <person name="Varghese N."/>
            <person name="Submissions S."/>
        </authorList>
    </citation>
    <scope>NUCLEOTIDE SEQUENCE [LARGE SCALE GENOMIC DNA]</scope>
    <source>
        <strain evidence="8">CGMCC 4.3530</strain>
    </source>
</reference>
<dbReference type="GO" id="GO:0045892">
    <property type="term" value="P:negative regulation of DNA-templated transcription"/>
    <property type="evidence" value="ECO:0007669"/>
    <property type="project" value="InterPro"/>
</dbReference>
<feature type="DNA-binding region" description="H-T-H motif" evidence="5">
    <location>
        <begin position="36"/>
        <end position="55"/>
    </location>
</feature>
<dbReference type="Proteomes" id="UP000199529">
    <property type="component" value="Unassembled WGS sequence"/>
</dbReference>
<dbReference type="InterPro" id="IPR036271">
    <property type="entry name" value="Tet_transcr_reg_TetR-rel_C_sf"/>
</dbReference>
<dbReference type="AlphaFoldDB" id="A0A1H3RM84"/>
<accession>A0A1H3RM84</accession>
<dbReference type="InterPro" id="IPR009057">
    <property type="entry name" value="Homeodomain-like_sf"/>
</dbReference>
<organism evidence="7 8">
    <name type="scientific">Saccharopolyspora shandongensis</name>
    <dbReference type="NCBI Taxonomy" id="418495"/>
    <lineage>
        <taxon>Bacteria</taxon>
        <taxon>Bacillati</taxon>
        <taxon>Actinomycetota</taxon>
        <taxon>Actinomycetes</taxon>
        <taxon>Pseudonocardiales</taxon>
        <taxon>Pseudonocardiaceae</taxon>
        <taxon>Saccharopolyspora</taxon>
    </lineage>
</organism>
<keyword evidence="2" id="KW-0805">Transcription regulation</keyword>
<dbReference type="InterPro" id="IPR004111">
    <property type="entry name" value="Repressor_TetR_C"/>
</dbReference>
<evidence type="ECO:0000313" key="7">
    <source>
        <dbReference type="EMBL" id="SDZ26723.1"/>
    </source>
</evidence>
<keyword evidence="3 5" id="KW-0238">DNA-binding</keyword>
<dbReference type="SUPFAM" id="SSF48498">
    <property type="entry name" value="Tetracyclin repressor-like, C-terminal domain"/>
    <property type="match status" value="1"/>
</dbReference>
<keyword evidence="1" id="KW-0678">Repressor</keyword>
<keyword evidence="4" id="KW-0804">Transcription</keyword>
<keyword evidence="8" id="KW-1185">Reference proteome</keyword>
<dbReference type="InterPro" id="IPR001647">
    <property type="entry name" value="HTH_TetR"/>
</dbReference>
<dbReference type="SUPFAM" id="SSF46689">
    <property type="entry name" value="Homeodomain-like"/>
    <property type="match status" value="1"/>
</dbReference>
<dbReference type="GO" id="GO:0003700">
    <property type="term" value="F:DNA-binding transcription factor activity"/>
    <property type="evidence" value="ECO:0007669"/>
    <property type="project" value="TreeGrafter"/>
</dbReference>
<dbReference type="PRINTS" id="PR00400">
    <property type="entry name" value="TETREPRESSOR"/>
</dbReference>
<proteinExistence type="predicted"/>
<protein>
    <submittedName>
        <fullName evidence="7">Transcriptional regulator, TetR family</fullName>
    </submittedName>
</protein>
<evidence type="ECO:0000259" key="6">
    <source>
        <dbReference type="PROSITE" id="PS50977"/>
    </source>
</evidence>
<evidence type="ECO:0000256" key="1">
    <source>
        <dbReference type="ARBA" id="ARBA00022491"/>
    </source>
</evidence>
<evidence type="ECO:0000256" key="5">
    <source>
        <dbReference type="PROSITE-ProRule" id="PRU00335"/>
    </source>
</evidence>
<feature type="domain" description="HTH tetR-type" evidence="6">
    <location>
        <begin position="13"/>
        <end position="73"/>
    </location>
</feature>
<evidence type="ECO:0000256" key="2">
    <source>
        <dbReference type="ARBA" id="ARBA00023015"/>
    </source>
</evidence>
<gene>
    <name evidence="7" type="ORF">SAMN05216215_10564</name>
</gene>
<dbReference type="Gene3D" id="1.10.357.10">
    <property type="entry name" value="Tetracycline Repressor, domain 2"/>
    <property type="match status" value="1"/>
</dbReference>
<dbReference type="InterPro" id="IPR003012">
    <property type="entry name" value="Tet_transcr_reg_TetR"/>
</dbReference>
<evidence type="ECO:0000256" key="4">
    <source>
        <dbReference type="ARBA" id="ARBA00023163"/>
    </source>
</evidence>
<evidence type="ECO:0000256" key="3">
    <source>
        <dbReference type="ARBA" id="ARBA00023125"/>
    </source>
</evidence>
<dbReference type="PANTHER" id="PTHR30055">
    <property type="entry name" value="HTH-TYPE TRANSCRIPTIONAL REGULATOR RUTR"/>
    <property type="match status" value="1"/>
</dbReference>
<name>A0A1H3RM84_9PSEU</name>
<dbReference type="STRING" id="418495.SAMN05216215_10564"/>
<evidence type="ECO:0000313" key="8">
    <source>
        <dbReference type="Proteomes" id="UP000199529"/>
    </source>
</evidence>
<dbReference type="GO" id="GO:0000976">
    <property type="term" value="F:transcription cis-regulatory region binding"/>
    <property type="evidence" value="ECO:0007669"/>
    <property type="project" value="TreeGrafter"/>
</dbReference>
<dbReference type="Pfam" id="PF02909">
    <property type="entry name" value="TetR_C_1"/>
    <property type="match status" value="1"/>
</dbReference>
<dbReference type="Pfam" id="PF00440">
    <property type="entry name" value="TetR_N"/>
    <property type="match status" value="1"/>
</dbReference>
<dbReference type="PANTHER" id="PTHR30055:SF151">
    <property type="entry name" value="TRANSCRIPTIONAL REGULATORY PROTEIN"/>
    <property type="match status" value="1"/>
</dbReference>